<evidence type="ECO:0000256" key="1">
    <source>
        <dbReference type="ARBA" id="ARBA00022737"/>
    </source>
</evidence>
<dbReference type="Pfam" id="PF00005">
    <property type="entry name" value="ABC_tran"/>
    <property type="match status" value="2"/>
</dbReference>
<evidence type="ECO:0000256" key="3">
    <source>
        <dbReference type="ARBA" id="ARBA00022840"/>
    </source>
</evidence>
<dbReference type="PROSITE" id="PS50893">
    <property type="entry name" value="ABC_TRANSPORTER_2"/>
    <property type="match status" value="2"/>
</dbReference>
<dbReference type="Gene3D" id="3.40.50.300">
    <property type="entry name" value="P-loop containing nucleotide triphosphate hydrolases"/>
    <property type="match status" value="2"/>
</dbReference>
<keyword evidence="1" id="KW-0677">Repeat</keyword>
<evidence type="ECO:0000313" key="7">
    <source>
        <dbReference type="Proteomes" id="UP000727056"/>
    </source>
</evidence>
<evidence type="ECO:0000256" key="2">
    <source>
        <dbReference type="ARBA" id="ARBA00022741"/>
    </source>
</evidence>
<dbReference type="Proteomes" id="UP000727056">
    <property type="component" value="Unassembled WGS sequence"/>
</dbReference>
<keyword evidence="7" id="KW-1185">Reference proteome</keyword>
<protein>
    <submittedName>
        <fullName evidence="6">ABC-F family ATP-binding cassette domain-containing protein</fullName>
    </submittedName>
</protein>
<keyword evidence="3 6" id="KW-0067">ATP-binding</keyword>
<dbReference type="EMBL" id="JAAVJC010000028">
    <property type="protein sequence ID" value="NJQ14501.1"/>
    <property type="molecule type" value="Genomic_DNA"/>
</dbReference>
<dbReference type="SMART" id="SM00382">
    <property type="entry name" value="AAA"/>
    <property type="match status" value="2"/>
</dbReference>
<feature type="coiled-coil region" evidence="4">
    <location>
        <begin position="268"/>
        <end position="312"/>
    </location>
</feature>
<dbReference type="InterPro" id="IPR050611">
    <property type="entry name" value="ABCF"/>
</dbReference>
<dbReference type="InterPro" id="IPR003439">
    <property type="entry name" value="ABC_transporter-like_ATP-bd"/>
</dbReference>
<sequence>MGHVEVAHLDYVLPDGRPLLQDVSFRVGEGSAVALVGANGAGKTTLLRMIAGELAPEEGTVTVSGGLGVMPQFIGSGDRDDERTVRDLLVSVAPVRIREAARAVDAAELAVMTTDTEADQMAYAQALADWAEAQGYEAETRWDICTTAALGMPYERAQWRRLNTLSGGEQKRLVLESLLRGSEEVLLLDEPDNYLDVPGKRWLEEQLLQTRKTVLFISHDRELLARSAQKIISVEPGPAGSDVWVHGGGFATFPEARRERFARFEELRRRWDEKHAQLKQLVNTLKNKAAFNDGLASRYQAAQTRLRKFEEAGPPQQPPREQEITMRLRGGRTGVRAVTCEGLELTGLMRPFSLEVFYGERVAVLGSNGSGKSHFLRLLAGEPVAHDGVWKLGARVVPGHFSQTNALTGPRPAGAAPASSAARAAAARTLLEILWTEHAKDRGAAMSALRRYELDRQAEQPYERLSGGQQARFQILLLELGGATALLLDEPTDNLDLESAEALQAGLEAFDGTVLAVTHDRWFARGFDRFLVFGSDGRVREVPEPVWDEARVARAR</sequence>
<accession>A0ABX1C8D3</accession>
<dbReference type="PANTHER" id="PTHR19211:SF69">
    <property type="entry name" value="ATP-BINDING PROTEIN UUP"/>
    <property type="match status" value="1"/>
</dbReference>
<feature type="domain" description="ABC transporter" evidence="5">
    <location>
        <begin position="4"/>
        <end position="261"/>
    </location>
</feature>
<evidence type="ECO:0000313" key="6">
    <source>
        <dbReference type="EMBL" id="NJQ14501.1"/>
    </source>
</evidence>
<gene>
    <name evidence="6" type="ORF">HCN52_05995</name>
</gene>
<organism evidence="6 7">
    <name type="scientific">Streptomyces bohaiensis</name>
    <dbReference type="NCBI Taxonomy" id="1431344"/>
    <lineage>
        <taxon>Bacteria</taxon>
        <taxon>Bacillati</taxon>
        <taxon>Actinomycetota</taxon>
        <taxon>Actinomycetes</taxon>
        <taxon>Kitasatosporales</taxon>
        <taxon>Streptomycetaceae</taxon>
        <taxon>Streptomyces</taxon>
    </lineage>
</organism>
<dbReference type="InterPro" id="IPR003593">
    <property type="entry name" value="AAA+_ATPase"/>
</dbReference>
<keyword evidence="4" id="KW-0175">Coiled coil</keyword>
<dbReference type="InterPro" id="IPR027417">
    <property type="entry name" value="P-loop_NTPase"/>
</dbReference>
<dbReference type="SUPFAM" id="SSF52540">
    <property type="entry name" value="P-loop containing nucleoside triphosphate hydrolases"/>
    <property type="match status" value="2"/>
</dbReference>
<comment type="caution">
    <text evidence="6">The sequence shown here is derived from an EMBL/GenBank/DDBJ whole genome shotgun (WGS) entry which is preliminary data.</text>
</comment>
<reference evidence="6 7" key="1">
    <citation type="submission" date="2020-03" db="EMBL/GenBank/DDBJ databases">
        <title>Draft genome of Streptomyces sp. ventii, isolated from the Axial Seamount in the Pacific Ocean, and resequencing of the two type strains Streptomyces lonarensis strain NCL 716 and Streptomyces bohaiensis strain 11A07.</title>
        <authorList>
            <person name="Loughran R.M."/>
            <person name="Pfannmuller K.M."/>
            <person name="Wasson B.J."/>
            <person name="Deadmond M.C."/>
            <person name="Paddock B.E."/>
            <person name="Koyack M.J."/>
            <person name="Gallegos D.A."/>
            <person name="Mitchell E.A."/>
            <person name="Ushijima B."/>
            <person name="Saw J.H."/>
            <person name="Mcphail K.L."/>
            <person name="Videau P."/>
        </authorList>
    </citation>
    <scope>NUCLEOTIDE SEQUENCE [LARGE SCALE GENOMIC DNA]</scope>
    <source>
        <strain evidence="6 7">11A07</strain>
    </source>
</reference>
<evidence type="ECO:0000259" key="5">
    <source>
        <dbReference type="PROSITE" id="PS50893"/>
    </source>
</evidence>
<name>A0ABX1C8D3_9ACTN</name>
<evidence type="ECO:0000256" key="4">
    <source>
        <dbReference type="SAM" id="Coils"/>
    </source>
</evidence>
<dbReference type="RefSeq" id="WP_168087320.1">
    <property type="nucleotide sequence ID" value="NZ_BHZH01000294.1"/>
</dbReference>
<dbReference type="GO" id="GO:0005524">
    <property type="term" value="F:ATP binding"/>
    <property type="evidence" value="ECO:0007669"/>
    <property type="project" value="UniProtKB-KW"/>
</dbReference>
<keyword evidence="2" id="KW-0547">Nucleotide-binding</keyword>
<dbReference type="CDD" id="cd03221">
    <property type="entry name" value="ABCF_EF-3"/>
    <property type="match status" value="2"/>
</dbReference>
<dbReference type="PANTHER" id="PTHR19211">
    <property type="entry name" value="ATP-BINDING TRANSPORT PROTEIN-RELATED"/>
    <property type="match status" value="1"/>
</dbReference>
<feature type="domain" description="ABC transporter" evidence="5">
    <location>
        <begin position="319"/>
        <end position="555"/>
    </location>
</feature>
<proteinExistence type="predicted"/>